<name>A0A401PSW0_SCYTO</name>
<dbReference type="OrthoDB" id="9946525at2759"/>
<dbReference type="EMBL" id="BFAA01010039">
    <property type="protein sequence ID" value="GCB76224.1"/>
    <property type="molecule type" value="Genomic_DNA"/>
</dbReference>
<organism evidence="2 3">
    <name type="scientific">Scyliorhinus torazame</name>
    <name type="common">Cloudy catshark</name>
    <name type="synonym">Catulus torazame</name>
    <dbReference type="NCBI Taxonomy" id="75743"/>
    <lineage>
        <taxon>Eukaryota</taxon>
        <taxon>Metazoa</taxon>
        <taxon>Chordata</taxon>
        <taxon>Craniata</taxon>
        <taxon>Vertebrata</taxon>
        <taxon>Chondrichthyes</taxon>
        <taxon>Elasmobranchii</taxon>
        <taxon>Galeomorphii</taxon>
        <taxon>Galeoidea</taxon>
        <taxon>Carcharhiniformes</taxon>
        <taxon>Scyliorhinidae</taxon>
        <taxon>Scyliorhinus</taxon>
    </lineage>
</organism>
<feature type="compositionally biased region" description="Acidic residues" evidence="1">
    <location>
        <begin position="354"/>
        <end position="378"/>
    </location>
</feature>
<feature type="region of interest" description="Disordered" evidence="1">
    <location>
        <begin position="229"/>
        <end position="302"/>
    </location>
</feature>
<evidence type="ECO:0000256" key="1">
    <source>
        <dbReference type="SAM" id="MobiDB-lite"/>
    </source>
</evidence>
<dbReference type="Proteomes" id="UP000288216">
    <property type="component" value="Unassembled WGS sequence"/>
</dbReference>
<evidence type="ECO:0000313" key="3">
    <source>
        <dbReference type="Proteomes" id="UP000288216"/>
    </source>
</evidence>
<comment type="caution">
    <text evidence="2">The sequence shown here is derived from an EMBL/GenBank/DDBJ whole genome shotgun (WGS) entry which is preliminary data.</text>
</comment>
<feature type="region of interest" description="Disordered" evidence="1">
    <location>
        <begin position="173"/>
        <end position="209"/>
    </location>
</feature>
<gene>
    <name evidence="2" type="ORF">scyTo_0016534</name>
</gene>
<sequence>MTHGAIRKEQGDAHNTIPFWPAGTVGNERTLTPPSASCKMEVPSESKPRGRRLRSDRLVRPRSSSSPDLPKRVPESEPALQACRRVPLGRLPLPLEEARPGRPRREGLRLRSRVFIGDQAARWSSVKADLGMPSDEETARILLDVFIEKRMNQPELSCPIREAVLVEGADVTHDSVKEDNDQEDLDSVPTLSAGSESTVTLSHPSSIGSLEEDTDVSLFSGVDSLSESTLKSPRVASRKPEQLPLPSPVAKVEPEDWESGSEGHRFDHYSSKNKDPCPRNTEMDLTVPSVTPEGLERRPSSDGEIIQVCIGDGIGSTCPSIKIEQEDLCSPPSPVTSGGSESTVTLSHPSSDLSFEEDCQLDTAEESESETEGLEEEAAAANRRRKWPPHADRHCGCELPGTLDIGGQIERWNLVKECLKLKSDEELARALLDL</sequence>
<keyword evidence="3" id="KW-1185">Reference proteome</keyword>
<accession>A0A401PSW0</accession>
<feature type="compositionally biased region" description="Basic and acidic residues" evidence="1">
    <location>
        <begin position="261"/>
        <end position="277"/>
    </location>
</feature>
<feature type="compositionally biased region" description="Polar residues" evidence="1">
    <location>
        <begin position="189"/>
        <end position="208"/>
    </location>
</feature>
<dbReference type="AlphaFoldDB" id="A0A401PSW0"/>
<feature type="compositionally biased region" description="Polar residues" evidence="1">
    <location>
        <begin position="335"/>
        <end position="353"/>
    </location>
</feature>
<feature type="region of interest" description="Disordered" evidence="1">
    <location>
        <begin position="326"/>
        <end position="391"/>
    </location>
</feature>
<evidence type="ECO:0000313" key="2">
    <source>
        <dbReference type="EMBL" id="GCB76224.1"/>
    </source>
</evidence>
<dbReference type="OMA" id="DIIRICV"/>
<protein>
    <submittedName>
        <fullName evidence="2">Uncharacterized protein</fullName>
    </submittedName>
</protein>
<proteinExistence type="predicted"/>
<feature type="region of interest" description="Disordered" evidence="1">
    <location>
        <begin position="1"/>
        <end position="78"/>
    </location>
</feature>
<feature type="compositionally biased region" description="Basic and acidic residues" evidence="1">
    <location>
        <begin position="42"/>
        <end position="59"/>
    </location>
</feature>
<feature type="compositionally biased region" description="Basic and acidic residues" evidence="1">
    <location>
        <begin position="1"/>
        <end position="12"/>
    </location>
</feature>
<reference evidence="2 3" key="1">
    <citation type="journal article" date="2018" name="Nat. Ecol. Evol.">
        <title>Shark genomes provide insights into elasmobranch evolution and the origin of vertebrates.</title>
        <authorList>
            <person name="Hara Y"/>
            <person name="Yamaguchi K"/>
            <person name="Onimaru K"/>
            <person name="Kadota M"/>
            <person name="Koyanagi M"/>
            <person name="Keeley SD"/>
            <person name="Tatsumi K"/>
            <person name="Tanaka K"/>
            <person name="Motone F"/>
            <person name="Kageyama Y"/>
            <person name="Nozu R"/>
            <person name="Adachi N"/>
            <person name="Nishimura O"/>
            <person name="Nakagawa R"/>
            <person name="Tanegashima C"/>
            <person name="Kiyatake I"/>
            <person name="Matsumoto R"/>
            <person name="Murakumo K"/>
            <person name="Nishida K"/>
            <person name="Terakita A"/>
            <person name="Kuratani S"/>
            <person name="Sato K"/>
            <person name="Hyodo S Kuraku.S."/>
        </authorList>
    </citation>
    <scope>NUCLEOTIDE SEQUENCE [LARGE SCALE GENOMIC DNA]</scope>
</reference>